<feature type="transmembrane region" description="Helical" evidence="1">
    <location>
        <begin position="12"/>
        <end position="29"/>
    </location>
</feature>
<evidence type="ECO:0000313" key="4">
    <source>
        <dbReference type="Proteomes" id="UP000196331"/>
    </source>
</evidence>
<keyword evidence="1" id="KW-0472">Membrane</keyword>
<dbReference type="Pfam" id="PF07331">
    <property type="entry name" value="TctB"/>
    <property type="match status" value="1"/>
</dbReference>
<organism evidence="3 4">
    <name type="scientific">Halomonas citrativorans</name>
    <dbReference type="NCBI Taxonomy" id="2742612"/>
    <lineage>
        <taxon>Bacteria</taxon>
        <taxon>Pseudomonadati</taxon>
        <taxon>Pseudomonadota</taxon>
        <taxon>Gammaproteobacteria</taxon>
        <taxon>Oceanospirillales</taxon>
        <taxon>Halomonadaceae</taxon>
        <taxon>Halomonas</taxon>
    </lineage>
</organism>
<evidence type="ECO:0000256" key="1">
    <source>
        <dbReference type="SAM" id="Phobius"/>
    </source>
</evidence>
<feature type="transmembrane region" description="Helical" evidence="1">
    <location>
        <begin position="146"/>
        <end position="170"/>
    </location>
</feature>
<feature type="transmembrane region" description="Helical" evidence="1">
    <location>
        <begin position="49"/>
        <end position="67"/>
    </location>
</feature>
<dbReference type="InterPro" id="IPR009936">
    <property type="entry name" value="DUF1468"/>
</dbReference>
<sequence>MTNNSNRLSQADLVTGIVFVVLGLTVFYLSWTMPRLESRGIHPSTIPGLVPMILGGLLALSGLLLALRSWRQGASRHFSPLNSLRAMLANEESRRLLAMLILTLSYALILVGWLPFWLATGVYIFVSIVLFERYLTAKPVPLARCLILAGIQSVVVALVVTLVFQEIFLVRLP</sequence>
<feature type="domain" description="DUF1468" evidence="2">
    <location>
        <begin position="14"/>
        <end position="173"/>
    </location>
</feature>
<accession>A0A1R4I5S3</accession>
<evidence type="ECO:0000259" key="2">
    <source>
        <dbReference type="Pfam" id="PF07331"/>
    </source>
</evidence>
<keyword evidence="1" id="KW-1133">Transmembrane helix</keyword>
<feature type="transmembrane region" description="Helical" evidence="1">
    <location>
        <begin position="96"/>
        <end position="126"/>
    </location>
</feature>
<comment type="caution">
    <text evidence="3">The sequence shown here is derived from an EMBL/GenBank/DDBJ whole genome shotgun (WGS) entry which is preliminary data.</text>
</comment>
<protein>
    <recommendedName>
        <fullName evidence="2">DUF1468 domain-containing protein</fullName>
    </recommendedName>
</protein>
<reference evidence="3 4" key="1">
    <citation type="submission" date="2017-02" db="EMBL/GenBank/DDBJ databases">
        <authorList>
            <person name="Dridi B."/>
        </authorList>
    </citation>
    <scope>NUCLEOTIDE SEQUENCE [LARGE SCALE GENOMIC DNA]</scope>
    <source>
        <strain evidence="3 4">JB380</strain>
    </source>
</reference>
<dbReference type="Proteomes" id="UP000196331">
    <property type="component" value="Unassembled WGS sequence"/>
</dbReference>
<dbReference type="RefSeq" id="WP_087111944.1">
    <property type="nucleotide sequence ID" value="NZ_FUKM01000063.1"/>
</dbReference>
<proteinExistence type="predicted"/>
<name>A0A1R4I5S3_9GAMM</name>
<gene>
    <name evidence="3" type="ORF">CZ787_18865</name>
</gene>
<keyword evidence="1" id="KW-0812">Transmembrane</keyword>
<dbReference type="EMBL" id="FUKM01000063">
    <property type="protein sequence ID" value="SJN15180.1"/>
    <property type="molecule type" value="Genomic_DNA"/>
</dbReference>
<evidence type="ECO:0000313" key="3">
    <source>
        <dbReference type="EMBL" id="SJN15180.1"/>
    </source>
</evidence>
<dbReference type="OrthoDB" id="6195486at2"/>
<dbReference type="AlphaFoldDB" id="A0A1R4I5S3"/>